<evidence type="ECO:0000259" key="4">
    <source>
        <dbReference type="PROSITE" id="PS51832"/>
    </source>
</evidence>
<dbReference type="EMBL" id="FOAS01000006">
    <property type="protein sequence ID" value="SEK93473.1"/>
    <property type="molecule type" value="Genomic_DNA"/>
</dbReference>
<dbReference type="Pfam" id="PF13487">
    <property type="entry name" value="HD_5"/>
    <property type="match status" value="1"/>
</dbReference>
<dbReference type="PROSITE" id="PS51832">
    <property type="entry name" value="HD_GYP"/>
    <property type="match status" value="1"/>
</dbReference>
<name>A0A1H7L310_9GAMM</name>
<protein>
    <submittedName>
        <fullName evidence="5">Hpt domain-containing protein</fullName>
    </submittedName>
</protein>
<dbReference type="InterPro" id="IPR052020">
    <property type="entry name" value="Cyclic_di-GMP/3'3'-cGAMP_PDE"/>
</dbReference>
<dbReference type="CDD" id="cd00077">
    <property type="entry name" value="HDc"/>
    <property type="match status" value="1"/>
</dbReference>
<dbReference type="PANTHER" id="PTHR45228:SF4">
    <property type="entry name" value="LIPOPROTEIN"/>
    <property type="match status" value="1"/>
</dbReference>
<dbReference type="CDD" id="cd00088">
    <property type="entry name" value="HPT"/>
    <property type="match status" value="1"/>
</dbReference>
<dbReference type="Gene3D" id="1.20.120.160">
    <property type="entry name" value="HPT domain"/>
    <property type="match status" value="1"/>
</dbReference>
<dbReference type="InterPro" id="IPR037522">
    <property type="entry name" value="HD_GYP_dom"/>
</dbReference>
<feature type="domain" description="HD-GYP" evidence="4">
    <location>
        <begin position="174"/>
        <end position="373"/>
    </location>
</feature>
<dbReference type="SUPFAM" id="SSF47226">
    <property type="entry name" value="Histidine-containing phosphotransfer domain, HPT domain"/>
    <property type="match status" value="1"/>
</dbReference>
<dbReference type="AlphaFoldDB" id="A0A1H7L310"/>
<dbReference type="PROSITE" id="PS50894">
    <property type="entry name" value="HPT"/>
    <property type="match status" value="1"/>
</dbReference>
<keyword evidence="6" id="KW-1185">Reference proteome</keyword>
<dbReference type="SUPFAM" id="SSF109604">
    <property type="entry name" value="HD-domain/PDEase-like"/>
    <property type="match status" value="1"/>
</dbReference>
<accession>A0A1H7L310</accession>
<gene>
    <name evidence="5" type="ORF">SAMN05216214_106165</name>
</gene>
<evidence type="ECO:0000313" key="6">
    <source>
        <dbReference type="Proteomes" id="UP000185766"/>
    </source>
</evidence>
<dbReference type="PANTHER" id="PTHR45228">
    <property type="entry name" value="CYCLIC DI-GMP PHOSPHODIESTERASE TM_0186-RELATED"/>
    <property type="match status" value="1"/>
</dbReference>
<dbReference type="Gene3D" id="1.10.3210.10">
    <property type="entry name" value="Hypothetical protein af1432"/>
    <property type="match status" value="1"/>
</dbReference>
<evidence type="ECO:0000256" key="2">
    <source>
        <dbReference type="PROSITE-ProRule" id="PRU00110"/>
    </source>
</evidence>
<proteinExistence type="predicted"/>
<feature type="modified residue" description="Phosphohistidine" evidence="2">
    <location>
        <position position="53"/>
    </location>
</feature>
<dbReference type="Pfam" id="PF01627">
    <property type="entry name" value="Hpt"/>
    <property type="match status" value="1"/>
</dbReference>
<dbReference type="GO" id="GO:0008081">
    <property type="term" value="F:phosphoric diester hydrolase activity"/>
    <property type="evidence" value="ECO:0007669"/>
    <property type="project" value="UniProtKB-ARBA"/>
</dbReference>
<organism evidence="5 6">
    <name type="scientific">Atopomonas hussainii</name>
    <dbReference type="NCBI Taxonomy" id="1429083"/>
    <lineage>
        <taxon>Bacteria</taxon>
        <taxon>Pseudomonadati</taxon>
        <taxon>Pseudomonadota</taxon>
        <taxon>Gammaproteobacteria</taxon>
        <taxon>Pseudomonadales</taxon>
        <taxon>Pseudomonadaceae</taxon>
        <taxon>Atopomonas</taxon>
    </lineage>
</organism>
<dbReference type="GO" id="GO:0004672">
    <property type="term" value="F:protein kinase activity"/>
    <property type="evidence" value="ECO:0007669"/>
    <property type="project" value="UniProtKB-ARBA"/>
</dbReference>
<dbReference type="InterPro" id="IPR008207">
    <property type="entry name" value="Sig_transdc_His_kin_Hpt_dom"/>
</dbReference>
<keyword evidence="1" id="KW-0902">Two-component regulatory system</keyword>
<dbReference type="SMART" id="SM00073">
    <property type="entry name" value="HPT"/>
    <property type="match status" value="1"/>
</dbReference>
<sequence>MHVARPEDLETDLLDEFRYECAEQFALCEKLLLELEHQPGNTELLRQLFRAVHTVKGSLDYVGLHTLVPLPQAIEELLEPLRSGDIEFDSMLGDVLLVGLDRLRNMIALGLAGQDIGIGEAAFKTLCQRFIDLAHAKQANPAERRETLVALDPQTQLPSQAQAQAQSQQSANPLADYQLQDDPDLTFFLGMIESAEARSHFWAGRCRRQLALCLAMNDIAGRPIPMEQLAAAALLHDFGMAFLPLELLHKDGNFSSEERRMIQCHPRQTHEMLRRMPRWQEAADIILCHHEHADGSGYPKHLHENDIPAGAQIIDIVDTFEARTHERAHQTLSKRPVIRAILEINNQAGRQFSQHWVEIFNQTLKSRPELARD</sequence>
<evidence type="ECO:0000259" key="3">
    <source>
        <dbReference type="PROSITE" id="PS50894"/>
    </source>
</evidence>
<evidence type="ECO:0000313" key="5">
    <source>
        <dbReference type="EMBL" id="SEK93473.1"/>
    </source>
</evidence>
<keyword evidence="2" id="KW-0597">Phosphoprotein</keyword>
<dbReference type="GO" id="GO:0000160">
    <property type="term" value="P:phosphorelay signal transduction system"/>
    <property type="evidence" value="ECO:0007669"/>
    <property type="project" value="UniProtKB-KW"/>
</dbReference>
<dbReference type="Proteomes" id="UP000185766">
    <property type="component" value="Unassembled WGS sequence"/>
</dbReference>
<dbReference type="InterPro" id="IPR036641">
    <property type="entry name" value="HPT_dom_sf"/>
</dbReference>
<evidence type="ECO:0000256" key="1">
    <source>
        <dbReference type="ARBA" id="ARBA00023012"/>
    </source>
</evidence>
<reference evidence="5 6" key="1">
    <citation type="submission" date="2016-10" db="EMBL/GenBank/DDBJ databases">
        <authorList>
            <person name="de Groot N.N."/>
        </authorList>
    </citation>
    <scope>NUCLEOTIDE SEQUENCE [LARGE SCALE GENOMIC DNA]</scope>
    <source>
        <strain evidence="5 6">JCM 19513</strain>
    </source>
</reference>
<feature type="domain" description="HPt" evidence="3">
    <location>
        <begin position="6"/>
        <end position="110"/>
    </location>
</feature>
<dbReference type="InterPro" id="IPR003607">
    <property type="entry name" value="HD/PDEase_dom"/>
</dbReference>
<dbReference type="STRING" id="1429083.GCA_001885685_01094"/>